<feature type="compositionally biased region" description="Basic and acidic residues" evidence="1">
    <location>
        <begin position="72"/>
        <end position="81"/>
    </location>
</feature>
<dbReference type="Pfam" id="PF17921">
    <property type="entry name" value="Integrase_H2C2"/>
    <property type="match status" value="1"/>
</dbReference>
<name>A0A6L2JM16_TANCI</name>
<dbReference type="InterPro" id="IPR043128">
    <property type="entry name" value="Rev_trsase/Diguanyl_cyclase"/>
</dbReference>
<protein>
    <submittedName>
        <fullName evidence="3">Reverse transcriptase domain-containing protein</fullName>
    </submittedName>
</protein>
<dbReference type="CDD" id="cd01647">
    <property type="entry name" value="RT_LTR"/>
    <property type="match status" value="1"/>
</dbReference>
<feature type="domain" description="Integrase catalytic" evidence="2">
    <location>
        <begin position="1010"/>
        <end position="1103"/>
    </location>
</feature>
<dbReference type="InterPro" id="IPR002156">
    <property type="entry name" value="RNaseH_domain"/>
</dbReference>
<dbReference type="Gene3D" id="3.30.70.270">
    <property type="match status" value="1"/>
</dbReference>
<dbReference type="InterPro" id="IPR041588">
    <property type="entry name" value="Integrase_H2C2"/>
</dbReference>
<evidence type="ECO:0000259" key="2">
    <source>
        <dbReference type="PROSITE" id="PS50994"/>
    </source>
</evidence>
<dbReference type="Gene3D" id="1.10.340.70">
    <property type="match status" value="1"/>
</dbReference>
<dbReference type="InterPro" id="IPR043502">
    <property type="entry name" value="DNA/RNA_pol_sf"/>
</dbReference>
<feature type="region of interest" description="Disordered" evidence="1">
    <location>
        <begin position="1229"/>
        <end position="1285"/>
    </location>
</feature>
<dbReference type="CDD" id="cd09279">
    <property type="entry name" value="RNase_HI_like"/>
    <property type="match status" value="1"/>
</dbReference>
<keyword evidence="3" id="KW-0695">RNA-directed DNA polymerase</keyword>
<dbReference type="GO" id="GO:0003964">
    <property type="term" value="F:RNA-directed DNA polymerase activity"/>
    <property type="evidence" value="ECO:0007669"/>
    <property type="project" value="UniProtKB-KW"/>
</dbReference>
<dbReference type="PANTHER" id="PTHR48475:SF2">
    <property type="entry name" value="RIBONUCLEASE H"/>
    <property type="match status" value="1"/>
</dbReference>
<feature type="compositionally biased region" description="Basic residues" evidence="1">
    <location>
        <begin position="92"/>
        <end position="104"/>
    </location>
</feature>
<dbReference type="Gene3D" id="3.10.10.10">
    <property type="entry name" value="HIV Type 1 Reverse Transcriptase, subunit A, domain 1"/>
    <property type="match status" value="1"/>
</dbReference>
<dbReference type="EMBL" id="BKCJ010001002">
    <property type="protein sequence ID" value="GEU38023.1"/>
    <property type="molecule type" value="Genomic_DNA"/>
</dbReference>
<dbReference type="GO" id="GO:0004523">
    <property type="term" value="F:RNA-DNA hybrid ribonuclease activity"/>
    <property type="evidence" value="ECO:0007669"/>
    <property type="project" value="InterPro"/>
</dbReference>
<dbReference type="Pfam" id="PF13456">
    <property type="entry name" value="RVT_3"/>
    <property type="match status" value="1"/>
</dbReference>
<sequence>MSTNEQTPLSQPTYVVRNTLGKEQVPQDLDRPASGAALREYCDKNYHQLLPIIAEKVHQEKVQQEKLKEVKARLNFKETSQHSESGTPNRRRDLKQRLGSRHARGMSGSPEPWRGHFESPRKRDSKRKTVFKRLEKVVFHRLGDKGKSTSAYSNDSRRHSYHSSRRDTESCYQSSRSRETEFVSKRHDNKRDPHEGRKRCRKAKRQIEEMLKEGKPSNLIKELKQSSEKDQAKTEKRGEASGKDKPLSILMVQPWQRIAKQKITQTFSSKSVIYFLPLGEEDGTEGLIIIEAEVGGHLVHRMYVNGGSSLKILYEHCFNRFHLELRSQMIPATTSLVGFSGEIIWPLGRISQLVKIGDKEHSTSAWMNFMVVRSPSPYNRIIGRLRVRRIQAVLSTSYEMLKFPVAGETVAIHPEYPEQTIAIGSTLTEEGWKELYSLLRRNLDIFAWRPADMTGVPHHIAEHMLSIREGCLLVRQKKRGQAPERNKAIYEEVEKLVDGDIMKEVHYHKEDEEKTTLITSQGIFCYSKMPFGLKNAGATYQHLVDKAFQKYIGWNLEVYVDDLLIKSRTKREVIRDIEETFKTLREINMKLNPKKYAFGMREDTFVRYKVDADGLRAEMEFKQMKKLIAELPMLTAPKEKEELIMYLAAARETISAVLMTKRDEKQMLVYFVRRVLHSSKVNYTLMKKLILALMLSNPEVAGRLLKWRFELEEQGIHYRPRTSVKGHCLADFIVKCPEDDLLDTPMEDKEELPDPWVLFTDGSSFNATNNEEEYEVLIAGLRIAEQMGVKNLQANVDSRLVANQVNGVYTAKEPGMIKYLDKVKNLTSAFKEFSIKQVPGGENKKADALSKMASTSFAHLSKQVLVEELKEKSIEEKEVLAVVEEEERAWMTPIYEYLTEEILPKEKRKARATRRKAGRYAVTNEILYKKTFLGPWFRCVGPLQANYVLREIHEGSRSMHAGPRSVVAKALRSRYYWPTMHTDARNLIRECDSFQVHLPIPRNPQQKLRLITSPWPFYKWGIDIAGPFPEGPKKVKFLIVEIDYFTKWIEAKPMATITGAHVKKFVWDNIVCRFGLPGEIVSENRKQLKDNPFKDWCEKLRIRSASPPLSILKPTACDPSRDWHANLEDCESQYDKNDEALGINLDLLDKKKSKQQFRKQKAKPQWRNTITPGSAAQASVQETSSTRTMKQAVRKTEASSDQSGRDHMKSRMHWANEHTSLETAIEIPFHKHGISQKTRNDVGGRKGCGKGRNRFGSNKGSGSTGFTGQTLGRQRLGEGNHNVRK</sequence>
<feature type="compositionally biased region" description="Polar residues" evidence="1">
    <location>
        <begin position="1258"/>
        <end position="1272"/>
    </location>
</feature>
<dbReference type="Gene3D" id="3.30.420.10">
    <property type="entry name" value="Ribonuclease H-like superfamily/Ribonuclease H"/>
    <property type="match status" value="2"/>
</dbReference>
<feature type="region of interest" description="Disordered" evidence="1">
    <location>
        <begin position="72"/>
        <end position="129"/>
    </location>
</feature>
<reference evidence="3" key="1">
    <citation type="journal article" date="2019" name="Sci. Rep.">
        <title>Draft genome of Tanacetum cinerariifolium, the natural source of mosquito coil.</title>
        <authorList>
            <person name="Yamashiro T."/>
            <person name="Shiraishi A."/>
            <person name="Satake H."/>
            <person name="Nakayama K."/>
        </authorList>
    </citation>
    <scope>NUCLEOTIDE SEQUENCE</scope>
</reference>
<accession>A0A6L2JM16</accession>
<feature type="compositionally biased region" description="Basic and acidic residues" evidence="1">
    <location>
        <begin position="113"/>
        <end position="122"/>
    </location>
</feature>
<feature type="compositionally biased region" description="Basic residues" evidence="1">
    <location>
        <begin position="1154"/>
        <end position="1164"/>
    </location>
</feature>
<dbReference type="PROSITE" id="PS50994">
    <property type="entry name" value="INTEGRASE"/>
    <property type="match status" value="1"/>
</dbReference>
<dbReference type="Pfam" id="PF00078">
    <property type="entry name" value="RVT_1"/>
    <property type="match status" value="1"/>
</dbReference>
<feature type="compositionally biased region" description="Basic and acidic residues" evidence="1">
    <location>
        <begin position="1194"/>
        <end position="1210"/>
    </location>
</feature>
<dbReference type="InterPro" id="IPR012337">
    <property type="entry name" value="RNaseH-like_sf"/>
</dbReference>
<dbReference type="PANTHER" id="PTHR48475">
    <property type="entry name" value="RIBONUCLEASE H"/>
    <property type="match status" value="1"/>
</dbReference>
<dbReference type="InterPro" id="IPR000477">
    <property type="entry name" value="RT_dom"/>
</dbReference>
<dbReference type="InterPro" id="IPR001584">
    <property type="entry name" value="Integrase_cat-core"/>
</dbReference>
<dbReference type="SUPFAM" id="SSF56672">
    <property type="entry name" value="DNA/RNA polymerases"/>
    <property type="match status" value="1"/>
</dbReference>
<feature type="compositionally biased region" description="Basic and acidic residues" evidence="1">
    <location>
        <begin position="176"/>
        <end position="195"/>
    </location>
</feature>
<gene>
    <name evidence="3" type="ORF">Tci_010001</name>
</gene>
<dbReference type="InterPro" id="IPR041577">
    <property type="entry name" value="RT_RNaseH_2"/>
</dbReference>
<dbReference type="GO" id="GO:0003676">
    <property type="term" value="F:nucleic acid binding"/>
    <property type="evidence" value="ECO:0007669"/>
    <property type="project" value="InterPro"/>
</dbReference>
<comment type="caution">
    <text evidence="3">The sequence shown here is derived from an EMBL/GenBank/DDBJ whole genome shotgun (WGS) entry which is preliminary data.</text>
</comment>
<dbReference type="Pfam" id="PF17919">
    <property type="entry name" value="RT_RNaseH_2"/>
    <property type="match status" value="1"/>
</dbReference>
<feature type="compositionally biased region" description="Basic and acidic residues" evidence="1">
    <location>
        <begin position="205"/>
        <end position="243"/>
    </location>
</feature>
<feature type="region of interest" description="Disordered" evidence="1">
    <location>
        <begin position="1154"/>
        <end position="1210"/>
    </location>
</feature>
<feature type="region of interest" description="Disordered" evidence="1">
    <location>
        <begin position="145"/>
        <end position="243"/>
    </location>
</feature>
<keyword evidence="3" id="KW-0548">Nucleotidyltransferase</keyword>
<dbReference type="InterPro" id="IPR036397">
    <property type="entry name" value="RNaseH_sf"/>
</dbReference>
<dbReference type="SUPFAM" id="SSF53098">
    <property type="entry name" value="Ribonuclease H-like"/>
    <property type="match status" value="2"/>
</dbReference>
<dbReference type="GO" id="GO:0015074">
    <property type="term" value="P:DNA integration"/>
    <property type="evidence" value="ECO:0007669"/>
    <property type="project" value="InterPro"/>
</dbReference>
<proteinExistence type="predicted"/>
<evidence type="ECO:0000256" key="1">
    <source>
        <dbReference type="SAM" id="MobiDB-lite"/>
    </source>
</evidence>
<feature type="compositionally biased region" description="Polar residues" evidence="1">
    <location>
        <begin position="1166"/>
        <end position="1189"/>
    </location>
</feature>
<keyword evidence="3" id="KW-0808">Transferase</keyword>
<evidence type="ECO:0000313" key="3">
    <source>
        <dbReference type="EMBL" id="GEU38023.1"/>
    </source>
</evidence>
<organism evidence="3">
    <name type="scientific">Tanacetum cinerariifolium</name>
    <name type="common">Dalmatian daisy</name>
    <name type="synonym">Chrysanthemum cinerariifolium</name>
    <dbReference type="NCBI Taxonomy" id="118510"/>
    <lineage>
        <taxon>Eukaryota</taxon>
        <taxon>Viridiplantae</taxon>
        <taxon>Streptophyta</taxon>
        <taxon>Embryophyta</taxon>
        <taxon>Tracheophyta</taxon>
        <taxon>Spermatophyta</taxon>
        <taxon>Magnoliopsida</taxon>
        <taxon>eudicotyledons</taxon>
        <taxon>Gunneridae</taxon>
        <taxon>Pentapetalae</taxon>
        <taxon>asterids</taxon>
        <taxon>campanulids</taxon>
        <taxon>Asterales</taxon>
        <taxon>Asteraceae</taxon>
        <taxon>Asteroideae</taxon>
        <taxon>Anthemideae</taxon>
        <taxon>Anthemidinae</taxon>
        <taxon>Tanacetum</taxon>
    </lineage>
</organism>